<sequence length="399" mass="44380">MAPAFNPSEWLCHGKKFPRPTPRFISDALNSILEIPDAAAVDIPHSSQPLAALPDYLLPKPDTATSVSFTFSAEPTQLNLLELPCLRVPEHSVIMELEHAVGQAWFDGKTSFTLPHICKKRLPLWCINYWFHIRPALRVAESCRVALKWCTSIGLKDDIETLMWSVAWGKPIEWARGDGSVDPGALVERLLGHQWICDSTVGAMLSLIQQEVTASDPSNRSLVLPPGFATLLKSDRGFFNTYSRKRTLKLFLIGSQLSTGALQLLLYGNSLDHPAPSSHFDLVELWLSKHGLKGFTRQAMPHAVQDDAYSCAIVHVNAIAHRVLQTPLWQPARKDTIKVEWFERILRAHISLQLKKKPSPSSEDAATGDTASQAQVPESKIPVPRDCIDIETHPELASF</sequence>
<dbReference type="OrthoDB" id="2803773at2759"/>
<accession>J0D802</accession>
<evidence type="ECO:0000313" key="2">
    <source>
        <dbReference type="EMBL" id="EJD35279.1"/>
    </source>
</evidence>
<name>J0D802_AURST</name>
<proteinExistence type="predicted"/>
<reference evidence="3" key="1">
    <citation type="journal article" date="2012" name="Science">
        <title>The Paleozoic origin of enzymatic lignin decomposition reconstructed from 31 fungal genomes.</title>
        <authorList>
            <person name="Floudas D."/>
            <person name="Binder M."/>
            <person name="Riley R."/>
            <person name="Barry K."/>
            <person name="Blanchette R.A."/>
            <person name="Henrissat B."/>
            <person name="Martinez A.T."/>
            <person name="Otillar R."/>
            <person name="Spatafora J.W."/>
            <person name="Yadav J.S."/>
            <person name="Aerts A."/>
            <person name="Benoit I."/>
            <person name="Boyd A."/>
            <person name="Carlson A."/>
            <person name="Copeland A."/>
            <person name="Coutinho P.M."/>
            <person name="de Vries R.P."/>
            <person name="Ferreira P."/>
            <person name="Findley K."/>
            <person name="Foster B."/>
            <person name="Gaskell J."/>
            <person name="Glotzer D."/>
            <person name="Gorecki P."/>
            <person name="Heitman J."/>
            <person name="Hesse C."/>
            <person name="Hori C."/>
            <person name="Igarashi K."/>
            <person name="Jurgens J.A."/>
            <person name="Kallen N."/>
            <person name="Kersten P."/>
            <person name="Kohler A."/>
            <person name="Kuees U."/>
            <person name="Kumar T.K.A."/>
            <person name="Kuo A."/>
            <person name="LaButti K."/>
            <person name="Larrondo L.F."/>
            <person name="Lindquist E."/>
            <person name="Ling A."/>
            <person name="Lombard V."/>
            <person name="Lucas S."/>
            <person name="Lundell T."/>
            <person name="Martin R."/>
            <person name="McLaughlin D.J."/>
            <person name="Morgenstern I."/>
            <person name="Morin E."/>
            <person name="Murat C."/>
            <person name="Nagy L.G."/>
            <person name="Nolan M."/>
            <person name="Ohm R.A."/>
            <person name="Patyshakuliyeva A."/>
            <person name="Rokas A."/>
            <person name="Ruiz-Duenas F.J."/>
            <person name="Sabat G."/>
            <person name="Salamov A."/>
            <person name="Samejima M."/>
            <person name="Schmutz J."/>
            <person name="Slot J.C."/>
            <person name="St John F."/>
            <person name="Stenlid J."/>
            <person name="Sun H."/>
            <person name="Sun S."/>
            <person name="Syed K."/>
            <person name="Tsang A."/>
            <person name="Wiebenga A."/>
            <person name="Young D."/>
            <person name="Pisabarro A."/>
            <person name="Eastwood D.C."/>
            <person name="Martin F."/>
            <person name="Cullen D."/>
            <person name="Grigoriev I.V."/>
            <person name="Hibbett D.S."/>
        </authorList>
    </citation>
    <scope>NUCLEOTIDE SEQUENCE [LARGE SCALE GENOMIC DNA]</scope>
    <source>
        <strain evidence="3">TFB10046</strain>
    </source>
</reference>
<dbReference type="InParanoid" id="J0D802"/>
<evidence type="ECO:0008006" key="4">
    <source>
        <dbReference type="Google" id="ProtNLM"/>
    </source>
</evidence>
<feature type="region of interest" description="Disordered" evidence="1">
    <location>
        <begin position="357"/>
        <end position="399"/>
    </location>
</feature>
<keyword evidence="3" id="KW-1185">Reference proteome</keyword>
<evidence type="ECO:0000313" key="3">
    <source>
        <dbReference type="Proteomes" id="UP000006514"/>
    </source>
</evidence>
<feature type="compositionally biased region" description="Basic and acidic residues" evidence="1">
    <location>
        <begin position="386"/>
        <end position="399"/>
    </location>
</feature>
<dbReference type="AlphaFoldDB" id="J0D802"/>
<dbReference type="KEGG" id="adl:AURDEDRAFT_175656"/>
<organism evidence="2 3">
    <name type="scientific">Auricularia subglabra (strain TFB-10046 / SS5)</name>
    <name type="common">White-rot fungus</name>
    <name type="synonym">Auricularia delicata (strain TFB10046)</name>
    <dbReference type="NCBI Taxonomy" id="717982"/>
    <lineage>
        <taxon>Eukaryota</taxon>
        <taxon>Fungi</taxon>
        <taxon>Dikarya</taxon>
        <taxon>Basidiomycota</taxon>
        <taxon>Agaricomycotina</taxon>
        <taxon>Agaricomycetes</taxon>
        <taxon>Auriculariales</taxon>
        <taxon>Auriculariaceae</taxon>
        <taxon>Auricularia</taxon>
    </lineage>
</organism>
<evidence type="ECO:0000256" key="1">
    <source>
        <dbReference type="SAM" id="MobiDB-lite"/>
    </source>
</evidence>
<dbReference type="Proteomes" id="UP000006514">
    <property type="component" value="Unassembled WGS sequence"/>
</dbReference>
<gene>
    <name evidence="2" type="ORF">AURDEDRAFT_175656</name>
</gene>
<dbReference type="eggNOG" id="ENOG502T3U5">
    <property type="taxonomic scope" value="Eukaryota"/>
</dbReference>
<dbReference type="EMBL" id="JH687896">
    <property type="protein sequence ID" value="EJD35279.1"/>
    <property type="molecule type" value="Genomic_DNA"/>
</dbReference>
<protein>
    <recommendedName>
        <fullName evidence="4">Ubiquitin-like protease family profile domain-containing protein</fullName>
    </recommendedName>
</protein>